<evidence type="ECO:0000256" key="2">
    <source>
        <dbReference type="ARBA" id="ARBA00022598"/>
    </source>
</evidence>
<evidence type="ECO:0000313" key="7">
    <source>
        <dbReference type="EMBL" id="REH36233.1"/>
    </source>
</evidence>
<reference evidence="7 8" key="1">
    <citation type="submission" date="2018-08" db="EMBL/GenBank/DDBJ databases">
        <title>Genomic Encyclopedia of Archaeal and Bacterial Type Strains, Phase II (KMG-II): from individual species to whole genera.</title>
        <authorList>
            <person name="Goeker M."/>
        </authorList>
    </citation>
    <scope>NUCLEOTIDE SEQUENCE [LARGE SCALE GENOMIC DNA]</scope>
    <source>
        <strain evidence="7 8">DSM 45791</strain>
    </source>
</reference>
<dbReference type="FunFam" id="3.40.50.12780:FF:000013">
    <property type="entry name" value="Long-chain-fatty-acid--AMP ligase FadD32"/>
    <property type="match status" value="1"/>
</dbReference>
<proteinExistence type="inferred from homology"/>
<dbReference type="PANTHER" id="PTHR22754:SF32">
    <property type="entry name" value="DISCO-INTERACTING PROTEIN 2"/>
    <property type="match status" value="1"/>
</dbReference>
<dbReference type="GO" id="GO:0016874">
    <property type="term" value="F:ligase activity"/>
    <property type="evidence" value="ECO:0007669"/>
    <property type="project" value="UniProtKB-KW"/>
</dbReference>
<evidence type="ECO:0000256" key="4">
    <source>
        <dbReference type="ARBA" id="ARBA00023098"/>
    </source>
</evidence>
<keyword evidence="4" id="KW-0443">Lipid metabolism</keyword>
<protein>
    <submittedName>
        <fullName evidence="7">Acyl-CoA synthetase (AMP-forming)/AMP-acid ligase II</fullName>
    </submittedName>
</protein>
<accession>A0A3E0H1T3</accession>
<dbReference type="RefSeq" id="WP_170217981.1">
    <property type="nucleotide sequence ID" value="NZ_CP144375.1"/>
</dbReference>
<dbReference type="Pfam" id="PF23024">
    <property type="entry name" value="AMP-dom_DIP2-like"/>
    <property type="match status" value="1"/>
</dbReference>
<dbReference type="GO" id="GO:0071766">
    <property type="term" value="P:Actinobacterium-type cell wall biogenesis"/>
    <property type="evidence" value="ECO:0007669"/>
    <property type="project" value="UniProtKB-ARBA"/>
</dbReference>
<sequence length="570" mass="62094">MRNSALAPLRALAQDSPRRVLFTFVDDDGGDRLTLTAGQLAAGGEAVADSLRRWGFEPGDRAVLVYPPGPEFVYALVGCLIAGVIPVPVYPPDPFRLRQTLPAFAAVLDDCRPRAVLTTKSYDRARSVGAVAGVFDRTKPSWPRITWRHTDNCRPATAPVEWHSPSDPDEPALLQYTSGSTGSPRGVVITHGNLIAEITANAVDLGLGERARGVFWLPQYHDFGLISVTVSTLAGNAHSYLLSPMAFLRRPAVWFDVLSRVRATHTAAPNFAFDLAVRKTTVEQRARWDLSEVRVFMSAAEPIRPATVEAFLDAFEPAGLHRDAFYAAYGLAEHTVSVTMGGRGTLSLDRTSLEAGRAVPAMSERPATTVVGCGRLTKFDARLRIVDPDTHEVLPPCRVGEVWVSSATKALGYYGQADQTRRTFHAQVAGGEDPTRYLRTGDLGFLHGDELFVTGRLKDLIIVRGRNLHPEDIEASVRDCHPAIRPGGVAVFSVPADEGERVVVLVETRDRRTDAQPIVEAVTARVHRDHQLTCARVVVGPQGLVRKTTSGKIRRSACRAAFLEREGVPA</sequence>
<keyword evidence="8" id="KW-1185">Reference proteome</keyword>
<dbReference type="Pfam" id="PF00501">
    <property type="entry name" value="AMP-binding"/>
    <property type="match status" value="1"/>
</dbReference>
<dbReference type="Gene3D" id="3.30.300.30">
    <property type="match status" value="1"/>
</dbReference>
<dbReference type="InterPro" id="IPR042099">
    <property type="entry name" value="ANL_N_sf"/>
</dbReference>
<evidence type="ECO:0000256" key="3">
    <source>
        <dbReference type="ARBA" id="ARBA00022832"/>
    </source>
</evidence>
<evidence type="ECO:0000256" key="1">
    <source>
        <dbReference type="ARBA" id="ARBA00006432"/>
    </source>
</evidence>
<dbReference type="Gene3D" id="3.40.50.12780">
    <property type="entry name" value="N-terminal domain of ligase-like"/>
    <property type="match status" value="1"/>
</dbReference>
<dbReference type="PROSITE" id="PS00455">
    <property type="entry name" value="AMP_BINDING"/>
    <property type="match status" value="1"/>
</dbReference>
<dbReference type="InterPro" id="IPR045851">
    <property type="entry name" value="AMP-bd_C_sf"/>
</dbReference>
<dbReference type="InterPro" id="IPR040097">
    <property type="entry name" value="FAAL/FAAC"/>
</dbReference>
<evidence type="ECO:0000259" key="6">
    <source>
        <dbReference type="Pfam" id="PF23024"/>
    </source>
</evidence>
<organism evidence="7 8">
    <name type="scientific">Kutzneria buriramensis</name>
    <dbReference type="NCBI Taxonomy" id="1045776"/>
    <lineage>
        <taxon>Bacteria</taxon>
        <taxon>Bacillati</taxon>
        <taxon>Actinomycetota</taxon>
        <taxon>Actinomycetes</taxon>
        <taxon>Pseudonocardiales</taxon>
        <taxon>Pseudonocardiaceae</taxon>
        <taxon>Kutzneria</taxon>
    </lineage>
</organism>
<dbReference type="PANTHER" id="PTHR22754">
    <property type="entry name" value="DISCO-INTERACTING PROTEIN 2 DIP2 -RELATED"/>
    <property type="match status" value="1"/>
</dbReference>
<dbReference type="EMBL" id="QUNO01000016">
    <property type="protein sequence ID" value="REH36233.1"/>
    <property type="molecule type" value="Genomic_DNA"/>
</dbReference>
<dbReference type="GO" id="GO:0006631">
    <property type="term" value="P:fatty acid metabolic process"/>
    <property type="evidence" value="ECO:0007669"/>
    <property type="project" value="UniProtKB-KW"/>
</dbReference>
<gene>
    <name evidence="7" type="ORF">BCF44_116102</name>
</gene>
<feature type="domain" description="AMP-binding enzyme C-terminal" evidence="6">
    <location>
        <begin position="459"/>
        <end position="565"/>
    </location>
</feature>
<dbReference type="SUPFAM" id="SSF56801">
    <property type="entry name" value="Acetyl-CoA synthetase-like"/>
    <property type="match status" value="1"/>
</dbReference>
<evidence type="ECO:0000313" key="8">
    <source>
        <dbReference type="Proteomes" id="UP000256269"/>
    </source>
</evidence>
<keyword evidence="2 7" id="KW-0436">Ligase</keyword>
<dbReference type="AlphaFoldDB" id="A0A3E0H1T3"/>
<dbReference type="CDD" id="cd05931">
    <property type="entry name" value="FAAL"/>
    <property type="match status" value="1"/>
</dbReference>
<dbReference type="InterPro" id="IPR025110">
    <property type="entry name" value="AMP-bd_C"/>
</dbReference>
<dbReference type="GO" id="GO:0008610">
    <property type="term" value="P:lipid biosynthetic process"/>
    <property type="evidence" value="ECO:0007669"/>
    <property type="project" value="InterPro"/>
</dbReference>
<feature type="domain" description="AMP-dependent synthetase/ligase" evidence="5">
    <location>
        <begin position="13"/>
        <end position="414"/>
    </location>
</feature>
<name>A0A3E0H1T3_9PSEU</name>
<evidence type="ECO:0000259" key="5">
    <source>
        <dbReference type="Pfam" id="PF00501"/>
    </source>
</evidence>
<keyword evidence="3" id="KW-0276">Fatty acid metabolism</keyword>
<comment type="caution">
    <text evidence="7">The sequence shown here is derived from an EMBL/GenBank/DDBJ whole genome shotgun (WGS) entry which is preliminary data.</text>
</comment>
<dbReference type="Proteomes" id="UP000256269">
    <property type="component" value="Unassembled WGS sequence"/>
</dbReference>
<dbReference type="InterPro" id="IPR020845">
    <property type="entry name" value="AMP-binding_CS"/>
</dbReference>
<dbReference type="InterPro" id="IPR000873">
    <property type="entry name" value="AMP-dep_synth/lig_dom"/>
</dbReference>
<comment type="similarity">
    <text evidence="1">Belongs to the ATP-dependent AMP-binding enzyme family.</text>
</comment>